<sequence>MLRTSMIVGALAMGMLALTTSITGDNMRQGRTHFTPHLKPRNNLVWRSHVTQSLTQCSLKLLRHKLSYATVKTTTNGQRMCSLLNATRLCDDDLTVDDQIGLLHTVPSQCTTTPVRGFLGTASPTPQIPPLVCFTISLMLGLDIVGTRIEFETPIIKHIKKMQFYSDELVGSIVIILDDDSHHHLAGLSLVGDQFDELVLNSNDVITGVSGGQFICGVVPGVGNLTFTINNNRTFGPIGNAEKCREVNQRGINGTRLTGVSGHAAVRIRVLRFLFDTCL</sequence>
<organism evidence="3">
    <name type="scientific">Capitella teleta</name>
    <name type="common">Polychaete worm</name>
    <dbReference type="NCBI Taxonomy" id="283909"/>
    <lineage>
        <taxon>Eukaryota</taxon>
        <taxon>Metazoa</taxon>
        <taxon>Spiralia</taxon>
        <taxon>Lophotrochozoa</taxon>
        <taxon>Annelida</taxon>
        <taxon>Polychaeta</taxon>
        <taxon>Sedentaria</taxon>
        <taxon>Scolecida</taxon>
        <taxon>Capitellidae</taxon>
        <taxon>Capitella</taxon>
    </lineage>
</organism>
<dbReference type="EMBL" id="AMQN01006392">
    <property type="status" value="NOT_ANNOTATED_CDS"/>
    <property type="molecule type" value="Genomic_DNA"/>
</dbReference>
<dbReference type="HOGENOM" id="CLU_998336_0_0_1"/>
<dbReference type="Proteomes" id="UP000014760">
    <property type="component" value="Unassembled WGS sequence"/>
</dbReference>
<evidence type="ECO:0000313" key="4">
    <source>
        <dbReference type="EnsemblMetazoa" id="CapteP194796"/>
    </source>
</evidence>
<accession>R7V0Y5</accession>
<protein>
    <recommendedName>
        <fullName evidence="2">Jacalin-type lectin domain-containing protein</fullName>
    </recommendedName>
</protein>
<dbReference type="EMBL" id="KB298264">
    <property type="protein sequence ID" value="ELU09361.1"/>
    <property type="molecule type" value="Genomic_DNA"/>
</dbReference>
<evidence type="ECO:0000313" key="5">
    <source>
        <dbReference type="Proteomes" id="UP000014760"/>
    </source>
</evidence>
<evidence type="ECO:0000256" key="1">
    <source>
        <dbReference type="SAM" id="SignalP"/>
    </source>
</evidence>
<reference evidence="3 5" key="2">
    <citation type="journal article" date="2013" name="Nature">
        <title>Insights into bilaterian evolution from three spiralian genomes.</title>
        <authorList>
            <person name="Simakov O."/>
            <person name="Marletaz F."/>
            <person name="Cho S.J."/>
            <person name="Edsinger-Gonzales E."/>
            <person name="Havlak P."/>
            <person name="Hellsten U."/>
            <person name="Kuo D.H."/>
            <person name="Larsson T."/>
            <person name="Lv J."/>
            <person name="Arendt D."/>
            <person name="Savage R."/>
            <person name="Osoegawa K."/>
            <person name="de Jong P."/>
            <person name="Grimwood J."/>
            <person name="Chapman J.A."/>
            <person name="Shapiro H."/>
            <person name="Aerts A."/>
            <person name="Otillar R.P."/>
            <person name="Terry A.Y."/>
            <person name="Boore J.L."/>
            <person name="Grigoriev I.V."/>
            <person name="Lindberg D.R."/>
            <person name="Seaver E.C."/>
            <person name="Weisblat D.A."/>
            <person name="Putnam N.H."/>
            <person name="Rokhsar D.S."/>
        </authorList>
    </citation>
    <scope>NUCLEOTIDE SEQUENCE</scope>
    <source>
        <strain evidence="3 5">I ESC-2004</strain>
    </source>
</reference>
<feature type="domain" description="Jacalin-type lectin" evidence="2">
    <location>
        <begin position="157"/>
        <end position="268"/>
    </location>
</feature>
<dbReference type="Gene3D" id="2.100.10.30">
    <property type="entry name" value="Jacalin-like lectin domain"/>
    <property type="match status" value="1"/>
</dbReference>
<feature type="chain" id="PRO_5008788586" description="Jacalin-type lectin domain-containing protein" evidence="1">
    <location>
        <begin position="22"/>
        <end position="279"/>
    </location>
</feature>
<reference evidence="5" key="1">
    <citation type="submission" date="2012-12" db="EMBL/GenBank/DDBJ databases">
        <authorList>
            <person name="Hellsten U."/>
            <person name="Grimwood J."/>
            <person name="Chapman J.A."/>
            <person name="Shapiro H."/>
            <person name="Aerts A."/>
            <person name="Otillar R.P."/>
            <person name="Terry A.Y."/>
            <person name="Boore J.L."/>
            <person name="Simakov O."/>
            <person name="Marletaz F."/>
            <person name="Cho S.-J."/>
            <person name="Edsinger-Gonzales E."/>
            <person name="Havlak P."/>
            <person name="Kuo D.-H."/>
            <person name="Larsson T."/>
            <person name="Lv J."/>
            <person name="Arendt D."/>
            <person name="Savage R."/>
            <person name="Osoegawa K."/>
            <person name="de Jong P."/>
            <person name="Lindberg D.R."/>
            <person name="Seaver E.C."/>
            <person name="Weisblat D.A."/>
            <person name="Putnam N.H."/>
            <person name="Grigoriev I.V."/>
            <person name="Rokhsar D.S."/>
        </authorList>
    </citation>
    <scope>NUCLEOTIDE SEQUENCE</scope>
    <source>
        <strain evidence="5">I ESC-2004</strain>
    </source>
</reference>
<dbReference type="Pfam" id="PF01419">
    <property type="entry name" value="Jacalin"/>
    <property type="match status" value="1"/>
</dbReference>
<evidence type="ECO:0000313" key="3">
    <source>
        <dbReference type="EMBL" id="ELU09361.1"/>
    </source>
</evidence>
<proteinExistence type="predicted"/>
<dbReference type="SUPFAM" id="SSF51101">
    <property type="entry name" value="Mannose-binding lectins"/>
    <property type="match status" value="1"/>
</dbReference>
<reference evidence="4" key="3">
    <citation type="submission" date="2015-06" db="UniProtKB">
        <authorList>
            <consortium name="EnsemblMetazoa"/>
        </authorList>
    </citation>
    <scope>IDENTIFICATION</scope>
</reference>
<feature type="signal peptide" evidence="1">
    <location>
        <begin position="1"/>
        <end position="21"/>
    </location>
</feature>
<name>R7V0Y5_CAPTE</name>
<dbReference type="InterPro" id="IPR001229">
    <property type="entry name" value="Jacalin-like_lectin_dom"/>
</dbReference>
<dbReference type="EnsemblMetazoa" id="CapteT194796">
    <property type="protein sequence ID" value="CapteP194796"/>
    <property type="gene ID" value="CapteG194796"/>
</dbReference>
<dbReference type="InterPro" id="IPR036404">
    <property type="entry name" value="Jacalin-like_lectin_dom_sf"/>
</dbReference>
<evidence type="ECO:0000259" key="2">
    <source>
        <dbReference type="Pfam" id="PF01419"/>
    </source>
</evidence>
<gene>
    <name evidence="3" type="ORF">CAPTEDRAFT_194796</name>
</gene>
<keyword evidence="5" id="KW-1185">Reference proteome</keyword>
<keyword evidence="1" id="KW-0732">Signal</keyword>
<dbReference type="AlphaFoldDB" id="R7V0Y5"/>